<dbReference type="SMART" id="SM00471">
    <property type="entry name" value="HDc"/>
    <property type="match status" value="1"/>
</dbReference>
<dbReference type="PANTHER" id="PTHR11347">
    <property type="entry name" value="CYCLIC NUCLEOTIDE PHOSPHODIESTERASE"/>
    <property type="match status" value="1"/>
</dbReference>
<dbReference type="CDD" id="cd00077">
    <property type="entry name" value="HDc"/>
    <property type="match status" value="1"/>
</dbReference>
<dbReference type="InterPro" id="IPR027417">
    <property type="entry name" value="P-loop_NTPase"/>
</dbReference>
<keyword evidence="5" id="KW-0067">ATP-binding</keyword>
<dbReference type="Pfam" id="PF00233">
    <property type="entry name" value="PDEase_I"/>
    <property type="match status" value="1"/>
</dbReference>
<dbReference type="SMART" id="SM00065">
    <property type="entry name" value="GAF"/>
    <property type="match status" value="2"/>
</dbReference>
<dbReference type="Gene3D" id="3.40.50.300">
    <property type="entry name" value="P-loop containing nucleotide triphosphate hydrolases"/>
    <property type="match status" value="1"/>
</dbReference>
<keyword evidence="1" id="KW-0140">cGMP</keyword>
<keyword evidence="2 6" id="KW-0479">Metal-binding</keyword>
<dbReference type="InterPro" id="IPR032675">
    <property type="entry name" value="LRR_dom_sf"/>
</dbReference>
<dbReference type="PROSITE" id="PS50837">
    <property type="entry name" value="NACHT"/>
    <property type="match status" value="1"/>
</dbReference>
<keyword evidence="4 6" id="KW-0378">Hydrolase</keyword>
<dbReference type="Gene3D" id="3.80.10.10">
    <property type="entry name" value="Ribonuclease Inhibitor"/>
    <property type="match status" value="2"/>
</dbReference>
<gene>
    <name evidence="9" type="ORF">PLOB_00035008</name>
</gene>
<organism evidence="9 10">
    <name type="scientific">Porites lobata</name>
    <dbReference type="NCBI Taxonomy" id="104759"/>
    <lineage>
        <taxon>Eukaryota</taxon>
        <taxon>Metazoa</taxon>
        <taxon>Cnidaria</taxon>
        <taxon>Anthozoa</taxon>
        <taxon>Hexacorallia</taxon>
        <taxon>Scleractinia</taxon>
        <taxon>Fungiina</taxon>
        <taxon>Poritidae</taxon>
        <taxon>Porites</taxon>
    </lineage>
</organism>
<reference evidence="9 10" key="1">
    <citation type="submission" date="2022-05" db="EMBL/GenBank/DDBJ databases">
        <authorList>
            <consortium name="Genoscope - CEA"/>
            <person name="William W."/>
        </authorList>
    </citation>
    <scope>NUCLEOTIDE SEQUENCE [LARGE SCALE GENOMIC DNA]</scope>
</reference>
<sequence>MLVSGLVWVVNMLRSLSQESRGEAKRCTLHLSVATQDVLSCLTFASGLKSMAESAERAIHLLLPQVADALVFVLSPESDELLALARPGINTPMLPHTGIVREAINSKKRVVAHSIDTEDPSLALLPPVNELQTNQKVILSPLHKDGKLVAFIMVLCVILEDTFPHLDYTEQQILQSYHHITERRKYVHEYERQKTFLEFFSRSYEKEIGPLIQKIGEFLQVQTNSESSTVLILDHTAGELHNKQESRGSVQEKRIEVSGSIFEDVIQSKRKLNVSNITEDSKYRYDLQRITDCHVQSILCVPVISIKTGTVIAVACVFNKNLKEARFSSLDEENTQFCCENIAAHLEHTLEWEREMVIKRQQEHLLKVAKNLFTLVDDVSVLLSEIMSEARNLTNAERCSLFLWDKERDELVAKVFDGEIPTDGNDRKEPEVRIPVTQGIVGCVATTGKMLNIKDAYSHPLFYKGLDEKTGFRTRNILCFPIKDEQGVIGVAQLCNKINGSCFTMFDEDLTRAFAIYCGVSIFHSLLYKNAKDASHRSRLSSEMMIYHMTVNQAEVDALITKPIHKTEEIHSQFRLFACAPRTILPDSTLPACLCMFEDLGMIEKWRIPKEVLVRFLLMVRKGYRNPPYHNWSHAFTVAHFCYLLFKNAKISNNLRDVEMLALFVACLCHDIDHRGTTNSFQVSSGSTLAALYSSKGSVLERHHFAQTMCILNSEGCNIFKNLTGKDYEEVFGLIRDIILATDLAHHLKILNDIKKMAKDGFNADSADHHTLLLFLMMTASDLSDQTKNWEGTRRTADLIYTEFFSQGDMEKGMGITPIEMMDRERACIPKLQIDFLDAIAVPVYRLLSSLLPETQVVLDTVLSNRKKWQKAQEDGDYVHRPVTATAGKESQAIENGKTPCFSGGGCQPCITHIEVAEEWTSTLHREDKHDFSLILISEFQLVSANQDDISWDLPRVRIDKRGSEKPTDSGVCRENEWQLNVSEVEDLPVFDPYNSAGYNSKSIFRTKMMVSDEERRWIVVGIAMNKVLSPVLLEPVKKGMEATVAKLDTHCGSLTPPCTLKTLSYSQVKNDSMLKKLSFQNINNNHVHLDKKAFNYNVNSAVDLAKIFLPRYLAHFWDFDYSLDMSASLRLLGCTQVVPAPFTIAIKNSADDVRDNVRNKWGHFNRTDWTEAFFIDCFSKMETLVRLLGLAAADEKNTLDDLTDWKTKVEEGLARTDKRVEKLEGIHSLDPERSPEQAFDQKLCRSNLAKYYKETATVPISGWSTKATVDIHQMYTRLSWVKREETSSGTSLTELKHYSDLFKADMNGVTPKRILVQGHMGIGKSTFVKKLAVDWAELEKIDEENSAALKKFEVVLAIDLREVGECLDLRDVIRRSNIFAEENMFLAEGLLSYITKNQEKVLLVFDGYEEYLCGRDSRDSDVYKIFIGKKLRDCCVLITAQSHKADELLESKAKVMLVEIKGFSIENIKTAVRKLFGNNKDGRDLLKHLLEHDLLDLAKVPLLLLFFSTSWKEGKLKSFIEYKTELFLAIVQFLLDYIQRKHSHYFHEVQHFEEDLAKIGDVAFQCLLSDDHVVGCTPQTFLDGIRYQNNYIIGLIQVAEYTCSVRPATMVSFIDRSIQQFLAARYINYECCIPEGNLGPLKVVHTLEKCEAFQNVFQFICGLTDEGAEAVFKHLTFVRRSDYSLQVNTEQDEERDTDVPFCDVTERHRRFNDLVFHCFQEVKSKDKIAPHTCNSVGGTFLVTKTQFRFPTMINNLNCCFLFREPQMMGKGSISQVKSLQEWLKFLDKKGFELRRLDTFVKAQRYDHDPVLILKFVRTITFIPNNSALLARALFENCKRLRQIELCATGVQSCDILKQLPKPRKCELKIGTFNKISLSAVYSLSSALTCYLESAGALQFADLLAEFENTTSLALDLSDCSETSVITLVSKIPSKRIASLRLKGIGMTRDVAAALGKLLPKLSSLRVLQLTGRESPANSEVADVETLFGGFHETSVLKELHLCRFNFWGSLSSLTKQLCFFPNLEWVILEFLNLDERDLNDLMKSYTFLPSVRELSLRGNALRCSEQDLVDYITKLHSLGSLWLAGTDWPDQKQTNFEHLVSQHLPQLALM</sequence>
<comment type="similarity">
    <text evidence="6">Belongs to the cyclic nucleotide phosphodiesterase family.</text>
</comment>
<evidence type="ECO:0000256" key="5">
    <source>
        <dbReference type="ARBA" id="ARBA00022840"/>
    </source>
</evidence>
<feature type="domain" description="NACHT" evidence="7">
    <location>
        <begin position="1313"/>
        <end position="1411"/>
    </location>
</feature>
<dbReference type="InterPro" id="IPR007111">
    <property type="entry name" value="NACHT_NTPase"/>
</dbReference>
<dbReference type="SUPFAM" id="SSF52540">
    <property type="entry name" value="P-loop containing nucleoside triphosphate hydrolases"/>
    <property type="match status" value="1"/>
</dbReference>
<dbReference type="EMBL" id="CALNXK010000049">
    <property type="protein sequence ID" value="CAH3131249.1"/>
    <property type="molecule type" value="Genomic_DNA"/>
</dbReference>
<dbReference type="Pfam" id="PF05729">
    <property type="entry name" value="NACHT"/>
    <property type="match status" value="1"/>
</dbReference>
<dbReference type="InterPro" id="IPR023174">
    <property type="entry name" value="PDEase_CS"/>
</dbReference>
<feature type="domain" description="PDEase" evidence="8">
    <location>
        <begin position="552"/>
        <end position="876"/>
    </location>
</feature>
<dbReference type="Gene3D" id="3.30.450.40">
    <property type="match status" value="2"/>
</dbReference>
<dbReference type="InterPro" id="IPR036971">
    <property type="entry name" value="PDEase_catalytic_dom_sf"/>
</dbReference>
<dbReference type="PROSITE" id="PS00126">
    <property type="entry name" value="PDEASE_I_1"/>
    <property type="match status" value="1"/>
</dbReference>
<evidence type="ECO:0000313" key="9">
    <source>
        <dbReference type="EMBL" id="CAH3131249.1"/>
    </source>
</evidence>
<keyword evidence="10" id="KW-1185">Reference proteome</keyword>
<name>A0ABN8P2A0_9CNID</name>
<dbReference type="InterPro" id="IPR023088">
    <property type="entry name" value="PDEase"/>
</dbReference>
<evidence type="ECO:0000313" key="10">
    <source>
        <dbReference type="Proteomes" id="UP001159405"/>
    </source>
</evidence>
<evidence type="ECO:0000259" key="7">
    <source>
        <dbReference type="PROSITE" id="PS50837"/>
    </source>
</evidence>
<evidence type="ECO:0000256" key="1">
    <source>
        <dbReference type="ARBA" id="ARBA00022535"/>
    </source>
</evidence>
<accession>A0ABN8P2A0</accession>
<evidence type="ECO:0000256" key="3">
    <source>
        <dbReference type="ARBA" id="ARBA00022741"/>
    </source>
</evidence>
<evidence type="ECO:0000259" key="8">
    <source>
        <dbReference type="PROSITE" id="PS51845"/>
    </source>
</evidence>
<dbReference type="EC" id="3.1.4.-" evidence="6"/>
<dbReference type="PROSITE" id="PS51845">
    <property type="entry name" value="PDEASE_I_2"/>
    <property type="match status" value="1"/>
</dbReference>
<dbReference type="InterPro" id="IPR003607">
    <property type="entry name" value="HD/PDEase_dom"/>
</dbReference>
<dbReference type="Gene3D" id="1.10.1300.10">
    <property type="entry name" value="3'5'-cyclic nucleotide phosphodiesterase, catalytic domain"/>
    <property type="match status" value="1"/>
</dbReference>
<dbReference type="Proteomes" id="UP001159405">
    <property type="component" value="Unassembled WGS sequence"/>
</dbReference>
<dbReference type="InterPro" id="IPR003018">
    <property type="entry name" value="GAF"/>
</dbReference>
<evidence type="ECO:0000256" key="6">
    <source>
        <dbReference type="RuleBase" id="RU363067"/>
    </source>
</evidence>
<proteinExistence type="inferred from homology"/>
<dbReference type="PRINTS" id="PR00387">
    <property type="entry name" value="PDIESTERASE1"/>
</dbReference>
<dbReference type="SUPFAM" id="SSF52047">
    <property type="entry name" value="RNI-like"/>
    <property type="match status" value="1"/>
</dbReference>
<dbReference type="SUPFAM" id="SSF55781">
    <property type="entry name" value="GAF domain-like"/>
    <property type="match status" value="2"/>
</dbReference>
<protein>
    <recommendedName>
        <fullName evidence="6">Phosphodiesterase</fullName>
        <ecNumber evidence="6">3.1.4.-</ecNumber>
    </recommendedName>
</protein>
<dbReference type="Pfam" id="PF01590">
    <property type="entry name" value="GAF"/>
    <property type="match status" value="2"/>
</dbReference>
<dbReference type="InterPro" id="IPR002073">
    <property type="entry name" value="PDEase_catalytic_dom"/>
</dbReference>
<comment type="cofactor">
    <cofactor evidence="6">
        <name>a divalent metal cation</name>
        <dbReference type="ChEBI" id="CHEBI:60240"/>
    </cofactor>
    <text evidence="6">Binds 2 divalent metal cations per subunit. Site 1 may preferentially bind zinc ions, while site 2 has a preference for magnesium and/or manganese ions.</text>
</comment>
<evidence type="ECO:0000256" key="4">
    <source>
        <dbReference type="ARBA" id="ARBA00022801"/>
    </source>
</evidence>
<keyword evidence="3" id="KW-0547">Nucleotide-binding</keyword>
<dbReference type="SUPFAM" id="SSF109604">
    <property type="entry name" value="HD-domain/PDEase-like"/>
    <property type="match status" value="1"/>
</dbReference>
<dbReference type="InterPro" id="IPR029016">
    <property type="entry name" value="GAF-like_dom_sf"/>
</dbReference>
<evidence type="ECO:0000256" key="2">
    <source>
        <dbReference type="ARBA" id="ARBA00022723"/>
    </source>
</evidence>
<comment type="caution">
    <text evidence="9">The sequence shown here is derived from an EMBL/GenBank/DDBJ whole genome shotgun (WGS) entry which is preliminary data.</text>
</comment>